<dbReference type="EMBL" id="LT853692">
    <property type="protein sequence ID" value="SMQ45464.1"/>
    <property type="molecule type" value="Genomic_DNA"/>
</dbReference>
<dbReference type="Gene3D" id="2.130.10.10">
    <property type="entry name" value="YVTN repeat-like/Quinoprotein amine dehydrogenase"/>
    <property type="match status" value="2"/>
</dbReference>
<dbReference type="PANTHER" id="PTHR19924">
    <property type="entry name" value="UTP15 U3 SMALL NUCLEOLAR RNA-ASSOCIATED PROTEIN 15 FAMILY MEMBER"/>
    <property type="match status" value="1"/>
</dbReference>
<sequence>MAAEVAPLPRVRAAPGPAPQTADQTYWKTFKNQLLLPSPHNVAVTSILIPDHNPNGAQADTFAVTSGSRVQIYNTKTRKLVKTISRFGVDDTAHSGALRRDGRILLAGGDSGIIQAFDTGSRAILKQWRGESAHKLPVHVVRWSPSVLTDLMSCSDDRTVRVWDLTEDAAKWTGIGHEDYVRSGGYLPGQGGNMVVSGSYDQTVRIWDTRQQNNRAAMVFKFGAPIEDVLTLNSLSIAAAAGNEVSILNFVAGKPEHVIRSHQKSVQALAFAQHGTRILTGALDGHVKIHNTASWEVVDGFKYPSPILSLAVVPSPAGNESDRDDRHLAVGLQSGLLSLRTRVIGTEKVKAREREKKMQALMAGEADEYERKQKKKDLRQGIRARDRGKDFRGEGADIVITGNDRQRIKKLRPWQKSLRAGEYGQALDLVIPPDGWKQFDKDDFLTLLVALRHRSALRTALANRSEHQLLPILALTHRYISYPQHVGMLYDVMLCFLELYSHRMGDWQTDDGEGKEVFDMVKKIHVRVVRAEGWADQAQRTIGMVDLLESG</sequence>
<dbReference type="PROSITE" id="PS50082">
    <property type="entry name" value="WD_REPEATS_2"/>
    <property type="match status" value="3"/>
</dbReference>
<evidence type="ECO:0000256" key="4">
    <source>
        <dbReference type="ARBA" id="ARBA00022737"/>
    </source>
</evidence>
<evidence type="ECO:0000259" key="8">
    <source>
        <dbReference type="Pfam" id="PF09384"/>
    </source>
</evidence>
<dbReference type="Pfam" id="PF09384">
    <property type="entry name" value="UTP15_C"/>
    <property type="match status" value="1"/>
</dbReference>
<accession>A0A1X7RDG0</accession>
<dbReference type="SUPFAM" id="SSF50978">
    <property type="entry name" value="WD40 repeat-like"/>
    <property type="match status" value="1"/>
</dbReference>
<evidence type="ECO:0000256" key="2">
    <source>
        <dbReference type="ARBA" id="ARBA00022552"/>
    </source>
</evidence>
<dbReference type="InterPro" id="IPR019775">
    <property type="entry name" value="WD40_repeat_CS"/>
</dbReference>
<keyword evidence="3 6" id="KW-0853">WD repeat</keyword>
<organism evidence="9 10">
    <name type="scientific">Zymoseptoria tritici (strain ST99CH_3D7)</name>
    <dbReference type="NCBI Taxonomy" id="1276538"/>
    <lineage>
        <taxon>Eukaryota</taxon>
        <taxon>Fungi</taxon>
        <taxon>Dikarya</taxon>
        <taxon>Ascomycota</taxon>
        <taxon>Pezizomycotina</taxon>
        <taxon>Dothideomycetes</taxon>
        <taxon>Dothideomycetidae</taxon>
        <taxon>Mycosphaerellales</taxon>
        <taxon>Mycosphaerellaceae</taxon>
        <taxon>Zymoseptoria</taxon>
    </lineage>
</organism>
<dbReference type="PANTHER" id="PTHR19924:SF26">
    <property type="entry name" value="U3 SMALL NUCLEOLAR RNA-ASSOCIATED PROTEIN 15 HOMOLOG"/>
    <property type="match status" value="1"/>
</dbReference>
<evidence type="ECO:0000256" key="3">
    <source>
        <dbReference type="ARBA" id="ARBA00022574"/>
    </source>
</evidence>
<dbReference type="SMART" id="SM00320">
    <property type="entry name" value="WD40"/>
    <property type="match status" value="4"/>
</dbReference>
<comment type="subcellular location">
    <subcellularLocation>
        <location evidence="1">Nucleus</location>
        <location evidence="1">Nucleolus</location>
    </subcellularLocation>
</comment>
<dbReference type="InterPro" id="IPR015943">
    <property type="entry name" value="WD40/YVTN_repeat-like_dom_sf"/>
</dbReference>
<dbReference type="InterPro" id="IPR036322">
    <property type="entry name" value="WD40_repeat_dom_sf"/>
</dbReference>
<evidence type="ECO:0000256" key="6">
    <source>
        <dbReference type="PROSITE-ProRule" id="PRU00221"/>
    </source>
</evidence>
<dbReference type="InterPro" id="IPR020472">
    <property type="entry name" value="WD40_PAC1"/>
</dbReference>
<dbReference type="AlphaFoldDB" id="A0A1X7RDG0"/>
<evidence type="ECO:0000313" key="10">
    <source>
        <dbReference type="Proteomes" id="UP000215127"/>
    </source>
</evidence>
<evidence type="ECO:0000313" key="9">
    <source>
        <dbReference type="EMBL" id="SMQ45464.1"/>
    </source>
</evidence>
<protein>
    <recommendedName>
        <fullName evidence="8">U3 small nucleolar RNA-associated protein 15 C-terminal domain-containing protein</fullName>
    </recommendedName>
</protein>
<keyword evidence="5" id="KW-0539">Nucleus</keyword>
<evidence type="ECO:0000256" key="1">
    <source>
        <dbReference type="ARBA" id="ARBA00004604"/>
    </source>
</evidence>
<evidence type="ECO:0000256" key="7">
    <source>
        <dbReference type="SAM" id="MobiDB-lite"/>
    </source>
</evidence>
<dbReference type="STRING" id="1276538.A0A1X7RDG0"/>
<feature type="repeat" description="WD" evidence="6">
    <location>
        <begin position="259"/>
        <end position="289"/>
    </location>
</feature>
<feature type="repeat" description="WD" evidence="6">
    <location>
        <begin position="174"/>
        <end position="217"/>
    </location>
</feature>
<feature type="region of interest" description="Disordered" evidence="7">
    <location>
        <begin position="1"/>
        <end position="21"/>
    </location>
</feature>
<gene>
    <name evidence="9" type="ORF">ZT3D7_G608</name>
</gene>
<dbReference type="GO" id="GO:0045943">
    <property type="term" value="P:positive regulation of transcription by RNA polymerase I"/>
    <property type="evidence" value="ECO:0007669"/>
    <property type="project" value="TreeGrafter"/>
</dbReference>
<reference evidence="9 10" key="1">
    <citation type="submission" date="2016-06" db="EMBL/GenBank/DDBJ databases">
        <authorList>
            <person name="Kjaerup R.B."/>
            <person name="Dalgaard T.S."/>
            <person name="Juul-Madsen H.R."/>
        </authorList>
    </citation>
    <scope>NUCLEOTIDE SEQUENCE [LARGE SCALE GENOMIC DNA]</scope>
</reference>
<proteinExistence type="predicted"/>
<dbReference type="GO" id="GO:0005730">
    <property type="term" value="C:nucleolus"/>
    <property type="evidence" value="ECO:0007669"/>
    <property type="project" value="UniProtKB-SubCell"/>
</dbReference>
<dbReference type="PRINTS" id="PR00320">
    <property type="entry name" value="GPROTEINBRPT"/>
</dbReference>
<dbReference type="GO" id="GO:0006364">
    <property type="term" value="P:rRNA processing"/>
    <property type="evidence" value="ECO:0007669"/>
    <property type="project" value="UniProtKB-KW"/>
</dbReference>
<dbReference type="Proteomes" id="UP000215127">
    <property type="component" value="Chromosome 1"/>
</dbReference>
<keyword evidence="10" id="KW-1185">Reference proteome</keyword>
<keyword evidence="2" id="KW-0698">rRNA processing</keyword>
<name>A0A1X7RDG0_ZYMT9</name>
<dbReference type="PROSITE" id="PS50294">
    <property type="entry name" value="WD_REPEATS_REGION"/>
    <property type="match status" value="2"/>
</dbReference>
<feature type="repeat" description="WD" evidence="6">
    <location>
        <begin position="131"/>
        <end position="173"/>
    </location>
</feature>
<dbReference type="InterPro" id="IPR018983">
    <property type="entry name" value="U3_snoRNA-assocProt_15_C"/>
</dbReference>
<feature type="domain" description="U3 small nucleolar RNA-associated protein 15 C-terminal" evidence="8">
    <location>
        <begin position="391"/>
        <end position="548"/>
    </location>
</feature>
<dbReference type="PROSITE" id="PS00678">
    <property type="entry name" value="WD_REPEATS_1"/>
    <property type="match status" value="2"/>
</dbReference>
<dbReference type="Pfam" id="PF00400">
    <property type="entry name" value="WD40"/>
    <property type="match status" value="3"/>
</dbReference>
<keyword evidence="4" id="KW-0677">Repeat</keyword>
<dbReference type="InterPro" id="IPR001680">
    <property type="entry name" value="WD40_rpt"/>
</dbReference>
<evidence type="ECO:0000256" key="5">
    <source>
        <dbReference type="ARBA" id="ARBA00023242"/>
    </source>
</evidence>